<protein>
    <recommendedName>
        <fullName evidence="1">E3 ubiquitin-protein ligase</fullName>
        <ecNumber evidence="1">2.3.2.27</ecNumber>
    </recommendedName>
</protein>
<keyword evidence="1" id="KW-0479">Metal-binding</keyword>
<evidence type="ECO:0000313" key="2">
    <source>
        <dbReference type="EMBL" id="KAK8857699.1"/>
    </source>
</evidence>
<keyword evidence="1" id="KW-0863">Zinc-finger</keyword>
<keyword evidence="3" id="KW-1185">Reference proteome</keyword>
<reference evidence="2 3" key="1">
    <citation type="submission" date="2024-04" db="EMBL/GenBank/DDBJ databases">
        <title>Tritrichomonas musculus Genome.</title>
        <authorList>
            <person name="Alves-Ferreira E."/>
            <person name="Grigg M."/>
            <person name="Lorenzi H."/>
            <person name="Galac M."/>
        </authorList>
    </citation>
    <scope>NUCLEOTIDE SEQUENCE [LARGE SCALE GENOMIC DNA]</scope>
    <source>
        <strain evidence="2 3">EAF2021</strain>
    </source>
</reference>
<comment type="caution">
    <text evidence="2">The sequence shown here is derived from an EMBL/GenBank/DDBJ whole genome shotgun (WGS) entry which is preliminary data.</text>
</comment>
<keyword evidence="1" id="KW-0833">Ubl conjugation pathway</keyword>
<evidence type="ECO:0000256" key="1">
    <source>
        <dbReference type="RuleBase" id="RU366018"/>
    </source>
</evidence>
<comment type="function">
    <text evidence="1">Ubiquitin ligase protein which is a component of the N-end rule pathway. Recognizes and binds to proteins bearing specific N-terminal residues that are destabilizing according to the N-end rule, leading to their ubiquitination and subsequent degradation.</text>
</comment>
<dbReference type="PANTHER" id="PTHR21497">
    <property type="entry name" value="UBIQUITIN LIGASE E3 ALPHA-RELATED"/>
    <property type="match status" value="1"/>
</dbReference>
<accession>A0ABR2I5D1</accession>
<evidence type="ECO:0000313" key="3">
    <source>
        <dbReference type="Proteomes" id="UP001470230"/>
    </source>
</evidence>
<proteinExistence type="inferred from homology"/>
<keyword evidence="1" id="KW-0808">Transferase</keyword>
<comment type="catalytic activity">
    <reaction evidence="1">
        <text>S-ubiquitinyl-[E2 ubiquitin-conjugating enzyme]-L-cysteine + [acceptor protein]-L-lysine = [E2 ubiquitin-conjugating enzyme]-L-cysteine + N(6)-ubiquitinyl-[acceptor protein]-L-lysine.</text>
        <dbReference type="EC" id="2.3.2.27"/>
    </reaction>
</comment>
<dbReference type="Proteomes" id="UP001470230">
    <property type="component" value="Unassembled WGS sequence"/>
</dbReference>
<dbReference type="InterPro" id="IPR039164">
    <property type="entry name" value="UBR1-like"/>
</dbReference>
<keyword evidence="1" id="KW-0862">Zinc</keyword>
<sequence length="226" mass="26356">MINFLNQTDIEKDLDTDYKTLRFLRCAAIFDHFARSCKIIENRNDSEFIDWDEILSSNYLCNFFNVPDAFKKFEKQGENIDHTSDDEMVLPINVPKNFLDFIHQPFNAPVLESGEEESVICLLTGKIIKIPIDEFNNIDLRELIEKKFGNSFSIFLRLNAKYATQVFVLDYEFGYYLKLSSFYRDHFGDTGIGMKRGSLLYLNEVSQEDIIDNFLSGLWTNQVTLS</sequence>
<dbReference type="EC" id="2.3.2.27" evidence="1"/>
<organism evidence="2 3">
    <name type="scientific">Tritrichomonas musculus</name>
    <dbReference type="NCBI Taxonomy" id="1915356"/>
    <lineage>
        <taxon>Eukaryota</taxon>
        <taxon>Metamonada</taxon>
        <taxon>Parabasalia</taxon>
        <taxon>Tritrichomonadida</taxon>
        <taxon>Tritrichomonadidae</taxon>
        <taxon>Tritrichomonas</taxon>
    </lineage>
</organism>
<name>A0ABR2I5D1_9EUKA</name>
<dbReference type="PANTHER" id="PTHR21497:SF24">
    <property type="entry name" value="E3 UBIQUITIN-PROTEIN LIGASE UBR1"/>
    <property type="match status" value="1"/>
</dbReference>
<dbReference type="EMBL" id="JAPFFF010000020">
    <property type="protein sequence ID" value="KAK8857699.1"/>
    <property type="molecule type" value="Genomic_DNA"/>
</dbReference>
<comment type="similarity">
    <text evidence="1">Belongs to the E3 ubiquitin-protein ligase UBR1-like family.</text>
</comment>
<gene>
    <name evidence="2" type="ORF">M9Y10_016107</name>
</gene>
<comment type="pathway">
    <text evidence="1">Protein modification; protein ubiquitination.</text>
</comment>